<dbReference type="Gene3D" id="1.25.40.10">
    <property type="entry name" value="Tetratricopeptide repeat domain"/>
    <property type="match status" value="1"/>
</dbReference>
<dbReference type="PROSITE" id="PS51257">
    <property type="entry name" value="PROKAR_LIPOPROTEIN"/>
    <property type="match status" value="1"/>
</dbReference>
<keyword evidence="5" id="KW-0564">Palmitate</keyword>
<evidence type="ECO:0000256" key="2">
    <source>
        <dbReference type="ARBA" id="ARBA00022960"/>
    </source>
</evidence>
<dbReference type="RefSeq" id="WP_246952043.1">
    <property type="nucleotide sequence ID" value="NZ_JALKII010000005.1"/>
</dbReference>
<dbReference type="SUPFAM" id="SSF53822">
    <property type="entry name" value="Periplasmic binding protein-like I"/>
    <property type="match status" value="1"/>
</dbReference>
<evidence type="ECO:0000256" key="1">
    <source>
        <dbReference type="ARBA" id="ARBA00022729"/>
    </source>
</evidence>
<dbReference type="Gene3D" id="3.40.50.2300">
    <property type="match status" value="2"/>
</dbReference>
<evidence type="ECO:0000256" key="5">
    <source>
        <dbReference type="ARBA" id="ARBA00023139"/>
    </source>
</evidence>
<proteinExistence type="predicted"/>
<feature type="signal peptide" evidence="8">
    <location>
        <begin position="1"/>
        <end position="24"/>
    </location>
</feature>
<protein>
    <submittedName>
        <fullName evidence="9">Penicillin-binding protein activator</fullName>
    </submittedName>
</protein>
<evidence type="ECO:0000256" key="7">
    <source>
        <dbReference type="ARBA" id="ARBA00023288"/>
    </source>
</evidence>
<evidence type="ECO:0000256" key="4">
    <source>
        <dbReference type="ARBA" id="ARBA00023136"/>
    </source>
</evidence>
<gene>
    <name evidence="9" type="ORF">MU846_09475</name>
</gene>
<dbReference type="InterPro" id="IPR011990">
    <property type="entry name" value="TPR-like_helical_dom_sf"/>
</dbReference>
<accession>A0ABT0E7Z8</accession>
<dbReference type="EMBL" id="JALKII010000005">
    <property type="protein sequence ID" value="MCK0537941.1"/>
    <property type="molecule type" value="Genomic_DNA"/>
</dbReference>
<evidence type="ECO:0000256" key="8">
    <source>
        <dbReference type="SAM" id="SignalP"/>
    </source>
</evidence>
<feature type="chain" id="PRO_5045956143" evidence="8">
    <location>
        <begin position="25"/>
        <end position="612"/>
    </location>
</feature>
<name>A0ABT0E7Z8_9GAMM</name>
<dbReference type="Pfam" id="PF04348">
    <property type="entry name" value="LppC"/>
    <property type="match status" value="1"/>
</dbReference>
<dbReference type="PANTHER" id="PTHR38038">
    <property type="entry name" value="PENICILLIN-BINDING PROTEIN ACTIVATOR LPOA"/>
    <property type="match status" value="1"/>
</dbReference>
<dbReference type="Gene3D" id="1.25.40.650">
    <property type="match status" value="1"/>
</dbReference>
<keyword evidence="2" id="KW-0133">Cell shape</keyword>
<evidence type="ECO:0000256" key="6">
    <source>
        <dbReference type="ARBA" id="ARBA00023237"/>
    </source>
</evidence>
<dbReference type="InterPro" id="IPR007443">
    <property type="entry name" value="LpoA"/>
</dbReference>
<dbReference type="CDD" id="cd06339">
    <property type="entry name" value="PBP1_YraM_LppC_lipoprotein-like"/>
    <property type="match status" value="1"/>
</dbReference>
<evidence type="ECO:0000313" key="10">
    <source>
        <dbReference type="Proteomes" id="UP001165524"/>
    </source>
</evidence>
<keyword evidence="10" id="KW-1185">Reference proteome</keyword>
<comment type="caution">
    <text evidence="9">The sequence shown here is derived from an EMBL/GenBank/DDBJ whole genome shotgun (WGS) entry which is preliminary data.</text>
</comment>
<keyword evidence="7" id="KW-0449">Lipoprotein</keyword>
<reference evidence="9" key="1">
    <citation type="submission" date="2022-04" db="EMBL/GenBank/DDBJ databases">
        <title>Alcanivorax sp. CY1518 draft genome sequence.</title>
        <authorList>
            <person name="Zhao G."/>
            <person name="An M."/>
        </authorList>
    </citation>
    <scope>NUCLEOTIDE SEQUENCE</scope>
    <source>
        <strain evidence="9">CY1518</strain>
    </source>
</reference>
<keyword evidence="4" id="KW-0472">Membrane</keyword>
<evidence type="ECO:0000313" key="9">
    <source>
        <dbReference type="EMBL" id="MCK0537941.1"/>
    </source>
</evidence>
<keyword evidence="1 8" id="KW-0732">Signal</keyword>
<dbReference type="PANTHER" id="PTHR38038:SF1">
    <property type="entry name" value="PENICILLIN-BINDING PROTEIN ACTIVATOR LPOA"/>
    <property type="match status" value="1"/>
</dbReference>
<organism evidence="9 10">
    <name type="scientific">Alcanivorax quisquiliarum</name>
    <dbReference type="NCBI Taxonomy" id="2933565"/>
    <lineage>
        <taxon>Bacteria</taxon>
        <taxon>Pseudomonadati</taxon>
        <taxon>Pseudomonadota</taxon>
        <taxon>Gammaproteobacteria</taxon>
        <taxon>Oceanospirillales</taxon>
        <taxon>Alcanivoracaceae</taxon>
        <taxon>Alcanivorax</taxon>
    </lineage>
</organism>
<sequence>MRYRLLVSVLCLLALLSACTTRPGAPPGARPEHSQVLPAPANTEAALSQLRQRSGEAQAELAMAWARSYLAADRVGDAELMLAKVDGAQLSGTQRLEWLMLRAQLLLARQDADGALAILTNDSRYRTGQLVQAAAPAVQNRYRLLYADALAIQGDLLASLRARVAADAMLRDDALRYNQQMIWALLMQLPQSSLDALAQDIEPELAGWAELAQLYRDPMADIDRQVSRLAEWERRWPGHPANLDKPAMVQALQQAVRDRPRQLAVLLPESGPLAGAAQAVRDGMLAGYYSALEQGHTVPEFRFYDTRSDELFTLYNKALDDGADFIIGPLDKEQVTALAQVQALPVTTLTLNYSDETALSDNLFQFGLAPEDEARQIARQAYSEGARLAGVLYPGTELGQRLAIAFTDTWQALGGIVTAQRAYGDDISNDVRRMLAVDQSAARSREVAQFVREQVHLEGRRRQDLDFIFLVASPLHGRQLKPALNFHYAEDLPVYATSHIYSGQPEPRRDHDLNGVRFVDAPWLLDQDSSLHQAAAAAWPQGHGRYERLFAMGIDAYRLQARLALLREVPGSSLPGATGALSLDDHRRLVRELDWAWFRSGRPQRQPVVLHP</sequence>
<evidence type="ECO:0000256" key="3">
    <source>
        <dbReference type="ARBA" id="ARBA00022984"/>
    </source>
</evidence>
<dbReference type="InterPro" id="IPR028082">
    <property type="entry name" value="Peripla_BP_I"/>
</dbReference>
<keyword evidence="6" id="KW-0998">Cell outer membrane</keyword>
<dbReference type="Proteomes" id="UP001165524">
    <property type="component" value="Unassembled WGS sequence"/>
</dbReference>
<keyword evidence="3" id="KW-0573">Peptidoglycan synthesis</keyword>